<dbReference type="Proteomes" id="UP000054321">
    <property type="component" value="Unassembled WGS sequence"/>
</dbReference>
<dbReference type="STRING" id="913774.A0A0C3HJR0"/>
<name>A0A0C3HJR0_OIDMZ</name>
<dbReference type="PANTHER" id="PTHR38111">
    <property type="entry name" value="ZN(2)-C6 FUNGAL-TYPE DOMAIN-CONTAINING PROTEIN-RELATED"/>
    <property type="match status" value="1"/>
</dbReference>
<evidence type="ECO:0000313" key="1">
    <source>
        <dbReference type="EMBL" id="KIN03315.1"/>
    </source>
</evidence>
<evidence type="ECO:0008006" key="3">
    <source>
        <dbReference type="Google" id="ProtNLM"/>
    </source>
</evidence>
<dbReference type="InParanoid" id="A0A0C3HJR0"/>
<organism evidence="1 2">
    <name type="scientific">Oidiodendron maius (strain Zn)</name>
    <dbReference type="NCBI Taxonomy" id="913774"/>
    <lineage>
        <taxon>Eukaryota</taxon>
        <taxon>Fungi</taxon>
        <taxon>Dikarya</taxon>
        <taxon>Ascomycota</taxon>
        <taxon>Pezizomycotina</taxon>
        <taxon>Leotiomycetes</taxon>
        <taxon>Leotiomycetes incertae sedis</taxon>
        <taxon>Myxotrichaceae</taxon>
        <taxon>Oidiodendron</taxon>
    </lineage>
</organism>
<dbReference type="HOGENOM" id="CLU_021599_5_0_1"/>
<gene>
    <name evidence="1" type="ORF">OIDMADRAFT_51285</name>
</gene>
<dbReference type="Pfam" id="PF11951">
    <property type="entry name" value="Fungal_trans_2"/>
    <property type="match status" value="1"/>
</dbReference>
<proteinExistence type="predicted"/>
<reference evidence="1 2" key="1">
    <citation type="submission" date="2014-04" db="EMBL/GenBank/DDBJ databases">
        <authorList>
            <consortium name="DOE Joint Genome Institute"/>
            <person name="Kuo A."/>
            <person name="Martino E."/>
            <person name="Perotto S."/>
            <person name="Kohler A."/>
            <person name="Nagy L.G."/>
            <person name="Floudas D."/>
            <person name="Copeland A."/>
            <person name="Barry K.W."/>
            <person name="Cichocki N."/>
            <person name="Veneault-Fourrey C."/>
            <person name="LaButti K."/>
            <person name="Lindquist E.A."/>
            <person name="Lipzen A."/>
            <person name="Lundell T."/>
            <person name="Morin E."/>
            <person name="Murat C."/>
            <person name="Sun H."/>
            <person name="Tunlid A."/>
            <person name="Henrissat B."/>
            <person name="Grigoriev I.V."/>
            <person name="Hibbett D.S."/>
            <person name="Martin F."/>
            <person name="Nordberg H.P."/>
            <person name="Cantor M.N."/>
            <person name="Hua S.X."/>
        </authorList>
    </citation>
    <scope>NUCLEOTIDE SEQUENCE [LARGE SCALE GENOMIC DNA]</scope>
    <source>
        <strain evidence="1 2">Zn</strain>
    </source>
</reference>
<dbReference type="OrthoDB" id="3525185at2759"/>
<sequence length="335" mass="37115">MEMHLPTSSLHQSCVDAVTASYFGSINNNHHAYTKGRQAYVHALARINQALAYNDSALEQQTLTGVLCLCLYENIVLSHSTAWFTHYSGISRLIEFRGPSRHRIGLDRDILHASRFMIILAAGAQRRHCFLAYPSWRSIVWPPGHEAASKPDALLEIAVDVPGILYDLDRIKATFTPDSYALLRQHTVAILQKLHNWSSSLSYDPSLNGVRRYNPINAAALALCYAIMLVISEPCSFLSVPLLPISNIAQGTDAEQKRSLAMAIYDLAKASIGTNNSIPGAFFFIFPLYTVAKHLTRGGGQEAYHIYDYMDSVIGGVHGFSIGSEATEMEEYVSY</sequence>
<protein>
    <recommendedName>
        <fullName evidence="3">Transcription factor domain-containing protein</fullName>
    </recommendedName>
</protein>
<keyword evidence="2" id="KW-1185">Reference proteome</keyword>
<dbReference type="InterPro" id="IPR021858">
    <property type="entry name" value="Fun_TF"/>
</dbReference>
<dbReference type="EMBL" id="KN832873">
    <property type="protein sequence ID" value="KIN03315.1"/>
    <property type="molecule type" value="Genomic_DNA"/>
</dbReference>
<evidence type="ECO:0000313" key="2">
    <source>
        <dbReference type="Proteomes" id="UP000054321"/>
    </source>
</evidence>
<dbReference type="AlphaFoldDB" id="A0A0C3HJR0"/>
<accession>A0A0C3HJR0</accession>
<dbReference type="InterPro" id="IPR053178">
    <property type="entry name" value="Osmoadaptation_assoc"/>
</dbReference>
<reference evidence="2" key="2">
    <citation type="submission" date="2015-01" db="EMBL/GenBank/DDBJ databases">
        <title>Evolutionary Origins and Diversification of the Mycorrhizal Mutualists.</title>
        <authorList>
            <consortium name="DOE Joint Genome Institute"/>
            <consortium name="Mycorrhizal Genomics Consortium"/>
            <person name="Kohler A."/>
            <person name="Kuo A."/>
            <person name="Nagy L.G."/>
            <person name="Floudas D."/>
            <person name="Copeland A."/>
            <person name="Barry K.W."/>
            <person name="Cichocki N."/>
            <person name="Veneault-Fourrey C."/>
            <person name="LaButti K."/>
            <person name="Lindquist E.A."/>
            <person name="Lipzen A."/>
            <person name="Lundell T."/>
            <person name="Morin E."/>
            <person name="Murat C."/>
            <person name="Riley R."/>
            <person name="Ohm R."/>
            <person name="Sun H."/>
            <person name="Tunlid A."/>
            <person name="Henrissat B."/>
            <person name="Grigoriev I.V."/>
            <person name="Hibbett D.S."/>
            <person name="Martin F."/>
        </authorList>
    </citation>
    <scope>NUCLEOTIDE SEQUENCE [LARGE SCALE GENOMIC DNA]</scope>
    <source>
        <strain evidence="2">Zn</strain>
    </source>
</reference>